<comment type="caution">
    <text evidence="11">The sequence shown here is derived from an EMBL/GenBank/DDBJ whole genome shotgun (WGS) entry which is preliminary data.</text>
</comment>
<accession>A0A9W8N248</accession>
<evidence type="ECO:0000256" key="2">
    <source>
        <dbReference type="ARBA" id="ARBA00005179"/>
    </source>
</evidence>
<dbReference type="AlphaFoldDB" id="A0A9W8N248"/>
<sequence>MVTDREAGVIVVILCVLLTFFLRALVSKPRGPYPPGPKPKFLVGNLLDFPEANAAEKYLEWGRWYNSDIVHITLLGKHVVVINKRRIAEELLDKRARIYSGRMELPTLKAVDSLGWEYNFAFINYGQEWRKRRRMCQQHFNRQASTIFEPIETQRVRKMLSAFLHSPEKFDVYNKILSVSIPLDIMFGYDIASLEDPVVRASTQGLEIGGPLLLPFGSLINVFPFLRHIPPWFPGAVSQRNAAQTRQLAQEMKRIPFQDLKERMAKGQTSYSVIGNFLEKQSRVGSSQDDESLDILSDIAYTLYGGASDTTISATSSFLYLMATNPDVQKKAHAEIDALLGAQRLPEFYDRPSLPYIEAMYRELMRCTPPLRLGINHLLAEDDVYGNYFLPKGSIVFANIWAMTHDPEVYENPDRFMPERFFKENGELNDDDRVLAYGFGRRVCVGKYVASSTMWMVIVSILACFNIDKAKDEFGNDIEIDDQYLDVSPAWYDSCTPILHALAKDSLSFSHKMPFKCSIVPRSDVWRSLIKEATTET</sequence>
<evidence type="ECO:0000313" key="12">
    <source>
        <dbReference type="Proteomes" id="UP001148786"/>
    </source>
</evidence>
<dbReference type="InterPro" id="IPR050364">
    <property type="entry name" value="Cytochrome_P450_fung"/>
</dbReference>
<evidence type="ECO:0000256" key="6">
    <source>
        <dbReference type="ARBA" id="ARBA00023002"/>
    </source>
</evidence>
<evidence type="ECO:0000256" key="3">
    <source>
        <dbReference type="ARBA" id="ARBA00010617"/>
    </source>
</evidence>
<evidence type="ECO:0000256" key="10">
    <source>
        <dbReference type="SAM" id="Phobius"/>
    </source>
</evidence>
<keyword evidence="5 9" id="KW-0479">Metal-binding</keyword>
<evidence type="ECO:0000256" key="4">
    <source>
        <dbReference type="ARBA" id="ARBA00022617"/>
    </source>
</evidence>
<gene>
    <name evidence="11" type="ORF">NLJ89_g347</name>
</gene>
<keyword evidence="10" id="KW-0812">Transmembrane</keyword>
<dbReference type="GO" id="GO:0004497">
    <property type="term" value="F:monooxygenase activity"/>
    <property type="evidence" value="ECO:0007669"/>
    <property type="project" value="UniProtKB-KW"/>
</dbReference>
<dbReference type="CDD" id="cd11065">
    <property type="entry name" value="CYP64-like"/>
    <property type="match status" value="1"/>
</dbReference>
<evidence type="ECO:0000313" key="11">
    <source>
        <dbReference type="EMBL" id="KAJ3517668.1"/>
    </source>
</evidence>
<dbReference type="Pfam" id="PF00067">
    <property type="entry name" value="p450"/>
    <property type="match status" value="1"/>
</dbReference>
<dbReference type="EMBL" id="JANKHO010000013">
    <property type="protein sequence ID" value="KAJ3517668.1"/>
    <property type="molecule type" value="Genomic_DNA"/>
</dbReference>
<organism evidence="11 12">
    <name type="scientific">Agrocybe chaxingu</name>
    <dbReference type="NCBI Taxonomy" id="84603"/>
    <lineage>
        <taxon>Eukaryota</taxon>
        <taxon>Fungi</taxon>
        <taxon>Dikarya</taxon>
        <taxon>Basidiomycota</taxon>
        <taxon>Agaricomycotina</taxon>
        <taxon>Agaricomycetes</taxon>
        <taxon>Agaricomycetidae</taxon>
        <taxon>Agaricales</taxon>
        <taxon>Agaricineae</taxon>
        <taxon>Strophariaceae</taxon>
        <taxon>Agrocybe</taxon>
    </lineage>
</organism>
<dbReference type="PANTHER" id="PTHR46300:SF7">
    <property type="entry name" value="P450, PUTATIVE (EUROFUNG)-RELATED"/>
    <property type="match status" value="1"/>
</dbReference>
<keyword evidence="8" id="KW-0503">Monooxygenase</keyword>
<dbReference type="GO" id="GO:0005506">
    <property type="term" value="F:iron ion binding"/>
    <property type="evidence" value="ECO:0007669"/>
    <property type="project" value="InterPro"/>
</dbReference>
<dbReference type="InterPro" id="IPR036396">
    <property type="entry name" value="Cyt_P450_sf"/>
</dbReference>
<reference evidence="11" key="1">
    <citation type="submission" date="2022-07" db="EMBL/GenBank/DDBJ databases">
        <title>Genome Sequence of Agrocybe chaxingu.</title>
        <authorList>
            <person name="Buettner E."/>
        </authorList>
    </citation>
    <scope>NUCLEOTIDE SEQUENCE</scope>
    <source>
        <strain evidence="11">MP-N11</strain>
    </source>
</reference>
<dbReference type="SUPFAM" id="SSF48264">
    <property type="entry name" value="Cytochrome P450"/>
    <property type="match status" value="1"/>
</dbReference>
<evidence type="ECO:0008006" key="13">
    <source>
        <dbReference type="Google" id="ProtNLM"/>
    </source>
</evidence>
<name>A0A9W8N248_9AGAR</name>
<evidence type="ECO:0000256" key="7">
    <source>
        <dbReference type="ARBA" id="ARBA00023004"/>
    </source>
</evidence>
<dbReference type="PANTHER" id="PTHR46300">
    <property type="entry name" value="P450, PUTATIVE (EUROFUNG)-RELATED-RELATED"/>
    <property type="match status" value="1"/>
</dbReference>
<dbReference type="GO" id="GO:0016705">
    <property type="term" value="F:oxidoreductase activity, acting on paired donors, with incorporation or reduction of molecular oxygen"/>
    <property type="evidence" value="ECO:0007669"/>
    <property type="project" value="InterPro"/>
</dbReference>
<evidence type="ECO:0000256" key="1">
    <source>
        <dbReference type="ARBA" id="ARBA00001971"/>
    </source>
</evidence>
<dbReference type="Proteomes" id="UP001148786">
    <property type="component" value="Unassembled WGS sequence"/>
</dbReference>
<comment type="similarity">
    <text evidence="3">Belongs to the cytochrome P450 family.</text>
</comment>
<evidence type="ECO:0000256" key="5">
    <source>
        <dbReference type="ARBA" id="ARBA00022723"/>
    </source>
</evidence>
<protein>
    <recommendedName>
        <fullName evidence="13">Cytochrome P450</fullName>
    </recommendedName>
</protein>
<keyword evidence="12" id="KW-1185">Reference proteome</keyword>
<feature type="binding site" description="axial binding residue" evidence="9">
    <location>
        <position position="444"/>
    </location>
    <ligand>
        <name>heme</name>
        <dbReference type="ChEBI" id="CHEBI:30413"/>
    </ligand>
    <ligandPart>
        <name>Fe</name>
        <dbReference type="ChEBI" id="CHEBI:18248"/>
    </ligandPart>
</feature>
<keyword evidence="7 9" id="KW-0408">Iron</keyword>
<evidence type="ECO:0000256" key="9">
    <source>
        <dbReference type="PIRSR" id="PIRSR602401-1"/>
    </source>
</evidence>
<keyword evidence="10" id="KW-1133">Transmembrane helix</keyword>
<keyword evidence="6" id="KW-0560">Oxidoreductase</keyword>
<evidence type="ECO:0000256" key="8">
    <source>
        <dbReference type="ARBA" id="ARBA00023033"/>
    </source>
</evidence>
<dbReference type="PRINTS" id="PR00463">
    <property type="entry name" value="EP450I"/>
</dbReference>
<comment type="pathway">
    <text evidence="2">Secondary metabolite biosynthesis.</text>
</comment>
<dbReference type="InterPro" id="IPR002401">
    <property type="entry name" value="Cyt_P450_E_grp-I"/>
</dbReference>
<keyword evidence="10" id="KW-0472">Membrane</keyword>
<comment type="cofactor">
    <cofactor evidence="1 9">
        <name>heme</name>
        <dbReference type="ChEBI" id="CHEBI:30413"/>
    </cofactor>
</comment>
<keyword evidence="4 9" id="KW-0349">Heme</keyword>
<dbReference type="GO" id="GO:0020037">
    <property type="term" value="F:heme binding"/>
    <property type="evidence" value="ECO:0007669"/>
    <property type="project" value="InterPro"/>
</dbReference>
<proteinExistence type="inferred from homology"/>
<feature type="transmembrane region" description="Helical" evidence="10">
    <location>
        <begin position="7"/>
        <end position="26"/>
    </location>
</feature>
<dbReference type="Gene3D" id="1.10.630.10">
    <property type="entry name" value="Cytochrome P450"/>
    <property type="match status" value="1"/>
</dbReference>
<dbReference type="InterPro" id="IPR001128">
    <property type="entry name" value="Cyt_P450"/>
</dbReference>
<dbReference type="OrthoDB" id="2789670at2759"/>